<proteinExistence type="predicted"/>
<dbReference type="OrthoDB" id="1747507at2759"/>
<name>A0A9J6B2Q7_SOLCO</name>
<evidence type="ECO:0000313" key="2">
    <source>
        <dbReference type="Proteomes" id="UP000824120"/>
    </source>
</evidence>
<organism evidence="1 2">
    <name type="scientific">Solanum commersonii</name>
    <name type="common">Commerson's wild potato</name>
    <name type="synonym">Commerson's nightshade</name>
    <dbReference type="NCBI Taxonomy" id="4109"/>
    <lineage>
        <taxon>Eukaryota</taxon>
        <taxon>Viridiplantae</taxon>
        <taxon>Streptophyta</taxon>
        <taxon>Embryophyta</taxon>
        <taxon>Tracheophyta</taxon>
        <taxon>Spermatophyta</taxon>
        <taxon>Magnoliopsida</taxon>
        <taxon>eudicotyledons</taxon>
        <taxon>Gunneridae</taxon>
        <taxon>Pentapetalae</taxon>
        <taxon>asterids</taxon>
        <taxon>lamiids</taxon>
        <taxon>Solanales</taxon>
        <taxon>Solanaceae</taxon>
        <taxon>Solanoideae</taxon>
        <taxon>Solaneae</taxon>
        <taxon>Solanum</taxon>
    </lineage>
</organism>
<gene>
    <name evidence="1" type="ORF">H5410_002645</name>
</gene>
<reference evidence="1 2" key="1">
    <citation type="submission" date="2020-09" db="EMBL/GenBank/DDBJ databases">
        <title>De no assembly of potato wild relative species, Solanum commersonii.</title>
        <authorList>
            <person name="Cho K."/>
        </authorList>
    </citation>
    <scope>NUCLEOTIDE SEQUENCE [LARGE SCALE GENOMIC DNA]</scope>
    <source>
        <strain evidence="1">LZ3.2</strain>
        <tissue evidence="1">Leaf</tissue>
    </source>
</reference>
<dbReference type="EMBL" id="JACXVP010000001">
    <property type="protein sequence ID" value="KAG5630928.1"/>
    <property type="molecule type" value="Genomic_DNA"/>
</dbReference>
<protein>
    <submittedName>
        <fullName evidence="1">Uncharacterized protein</fullName>
    </submittedName>
</protein>
<accession>A0A9J6B2Q7</accession>
<evidence type="ECO:0000313" key="1">
    <source>
        <dbReference type="EMBL" id="KAG5630928.1"/>
    </source>
</evidence>
<dbReference type="AlphaFoldDB" id="A0A9J6B2Q7"/>
<comment type="caution">
    <text evidence="1">The sequence shown here is derived from an EMBL/GenBank/DDBJ whole genome shotgun (WGS) entry which is preliminary data.</text>
</comment>
<sequence>MKAMTAENECGKQKSKLNQLYFQQKPNGPTPSSTRGCRDGSTGCFKCVQICHFMRECLKKRKGSDNGGNRAQFSSITLPDRAIPRGATSMTDKEKIVCMLLLAAKSNLIHLTLSL</sequence>
<keyword evidence="2" id="KW-1185">Reference proteome</keyword>
<dbReference type="Proteomes" id="UP000824120">
    <property type="component" value="Chromosome 1"/>
</dbReference>
<feature type="non-terminal residue" evidence="1">
    <location>
        <position position="1"/>
    </location>
</feature>